<dbReference type="GO" id="GO:0006508">
    <property type="term" value="P:proteolysis"/>
    <property type="evidence" value="ECO:0007669"/>
    <property type="project" value="UniProtKB-KW"/>
</dbReference>
<evidence type="ECO:0000256" key="4">
    <source>
        <dbReference type="ARBA" id="ARBA00022807"/>
    </source>
</evidence>
<evidence type="ECO:0000259" key="5">
    <source>
        <dbReference type="PROSITE" id="PS51935"/>
    </source>
</evidence>
<dbReference type="InterPro" id="IPR038765">
    <property type="entry name" value="Papain-like_cys_pep_sf"/>
</dbReference>
<dbReference type="InterPro" id="IPR051202">
    <property type="entry name" value="Peptidase_C40"/>
</dbReference>
<feature type="domain" description="NlpC/P60" evidence="5">
    <location>
        <begin position="47"/>
        <end position="176"/>
    </location>
</feature>
<dbReference type="InterPro" id="IPR000064">
    <property type="entry name" value="NLP_P60_dom"/>
</dbReference>
<keyword evidence="3" id="KW-0378">Hydrolase</keyword>
<dbReference type="PANTHER" id="PTHR47053:SF1">
    <property type="entry name" value="MUREIN DD-ENDOPEPTIDASE MEPH-RELATED"/>
    <property type="match status" value="1"/>
</dbReference>
<dbReference type="Proteomes" id="UP001319180">
    <property type="component" value="Unassembled WGS sequence"/>
</dbReference>
<evidence type="ECO:0000256" key="2">
    <source>
        <dbReference type="ARBA" id="ARBA00022670"/>
    </source>
</evidence>
<comment type="caution">
    <text evidence="6">The sequence shown here is derived from an EMBL/GenBank/DDBJ whole genome shotgun (WGS) entry which is preliminary data.</text>
</comment>
<organism evidence="6 7">
    <name type="scientific">Dawidia soli</name>
    <dbReference type="NCBI Taxonomy" id="2782352"/>
    <lineage>
        <taxon>Bacteria</taxon>
        <taxon>Pseudomonadati</taxon>
        <taxon>Bacteroidota</taxon>
        <taxon>Cytophagia</taxon>
        <taxon>Cytophagales</taxon>
        <taxon>Chryseotaleaceae</taxon>
        <taxon>Dawidia</taxon>
    </lineage>
</organism>
<keyword evidence="4" id="KW-0788">Thiol protease</keyword>
<protein>
    <submittedName>
        <fullName evidence="6">C40 family peptidase</fullName>
    </submittedName>
</protein>
<evidence type="ECO:0000256" key="3">
    <source>
        <dbReference type="ARBA" id="ARBA00022801"/>
    </source>
</evidence>
<evidence type="ECO:0000256" key="1">
    <source>
        <dbReference type="ARBA" id="ARBA00007074"/>
    </source>
</evidence>
<reference evidence="6 7" key="1">
    <citation type="submission" date="2021-05" db="EMBL/GenBank/DDBJ databases">
        <title>A Polyphasic approach of four new species of the genus Ohtaekwangia: Ohtaekwangia histidinii sp. nov., Ohtaekwangia cretensis sp. nov., Ohtaekwangia indiensis sp. nov., Ohtaekwangia reichenbachii sp. nov. from diverse environment.</title>
        <authorList>
            <person name="Octaviana S."/>
        </authorList>
    </citation>
    <scope>NUCLEOTIDE SEQUENCE [LARGE SCALE GENOMIC DNA]</scope>
    <source>
        <strain evidence="6 7">PWU37</strain>
    </source>
</reference>
<dbReference type="RefSeq" id="WP_254093999.1">
    <property type="nucleotide sequence ID" value="NZ_JAHESC010000069.1"/>
</dbReference>
<sequence length="177" mass="19152">MFTSLAPYLFPILLASGPGPAPKAHAVFAPQIMSRVAAETTGVSTGVIDRSAVITYAKTFKGIRYKYACADPKVGFDCSGFVMYVFNHFQIDVPRSSVDFTNKGTPVELADARPGDVILFTGTNSRVRRVGHVGIITQGGDSLTFIHASSGSAHAITETTLIPHYQKRFMKVIRVLE</sequence>
<dbReference type="AlphaFoldDB" id="A0AAP2DEV4"/>
<dbReference type="Gene3D" id="3.90.1720.10">
    <property type="entry name" value="endopeptidase domain like (from Nostoc punctiforme)"/>
    <property type="match status" value="1"/>
</dbReference>
<dbReference type="PANTHER" id="PTHR47053">
    <property type="entry name" value="MUREIN DD-ENDOPEPTIDASE MEPH-RELATED"/>
    <property type="match status" value="1"/>
</dbReference>
<evidence type="ECO:0000313" key="6">
    <source>
        <dbReference type="EMBL" id="MBT1690523.1"/>
    </source>
</evidence>
<evidence type="ECO:0000313" key="7">
    <source>
        <dbReference type="Proteomes" id="UP001319180"/>
    </source>
</evidence>
<keyword evidence="2" id="KW-0645">Protease</keyword>
<dbReference type="GO" id="GO:0008234">
    <property type="term" value="F:cysteine-type peptidase activity"/>
    <property type="evidence" value="ECO:0007669"/>
    <property type="project" value="UniProtKB-KW"/>
</dbReference>
<comment type="similarity">
    <text evidence="1">Belongs to the peptidase C40 family.</text>
</comment>
<proteinExistence type="inferred from homology"/>
<gene>
    <name evidence="6" type="ORF">KK078_28420</name>
</gene>
<keyword evidence="7" id="KW-1185">Reference proteome</keyword>
<name>A0AAP2DEV4_9BACT</name>
<dbReference type="SUPFAM" id="SSF54001">
    <property type="entry name" value="Cysteine proteinases"/>
    <property type="match status" value="1"/>
</dbReference>
<dbReference type="EMBL" id="JAHESC010000069">
    <property type="protein sequence ID" value="MBT1690523.1"/>
    <property type="molecule type" value="Genomic_DNA"/>
</dbReference>
<dbReference type="PROSITE" id="PS51935">
    <property type="entry name" value="NLPC_P60"/>
    <property type="match status" value="1"/>
</dbReference>
<accession>A0AAP2DEV4</accession>
<dbReference type="Pfam" id="PF00877">
    <property type="entry name" value="NLPC_P60"/>
    <property type="match status" value="1"/>
</dbReference>